<name>A0A367WTD6_9PROT</name>
<dbReference type="InterPro" id="IPR005546">
    <property type="entry name" value="Autotransporte_beta"/>
</dbReference>
<reference evidence="3 4" key="1">
    <citation type="submission" date="2014-07" db="EMBL/GenBank/DDBJ databases">
        <title>Draft genome sequence of Thalassospira profundimaris PR54-5.</title>
        <authorList>
            <person name="Lai Q."/>
            <person name="Shao Z."/>
        </authorList>
    </citation>
    <scope>NUCLEOTIDE SEQUENCE [LARGE SCALE GENOMIC DNA]</scope>
    <source>
        <strain evidence="3 4">PR54-5</strain>
    </source>
</reference>
<evidence type="ECO:0000259" key="2">
    <source>
        <dbReference type="PROSITE" id="PS51208"/>
    </source>
</evidence>
<dbReference type="Proteomes" id="UP000252255">
    <property type="component" value="Unassembled WGS sequence"/>
</dbReference>
<dbReference type="EMBL" id="JPWI01000009">
    <property type="protein sequence ID" value="RCK44658.1"/>
    <property type="molecule type" value="Genomic_DNA"/>
</dbReference>
<dbReference type="Pfam" id="PF03797">
    <property type="entry name" value="Autotransporter"/>
    <property type="match status" value="1"/>
</dbReference>
<evidence type="ECO:0000256" key="1">
    <source>
        <dbReference type="SAM" id="SignalP"/>
    </source>
</evidence>
<dbReference type="SUPFAM" id="SSF103515">
    <property type="entry name" value="Autotransporter"/>
    <property type="match status" value="1"/>
</dbReference>
<dbReference type="OrthoDB" id="7366579at2"/>
<dbReference type="Gene3D" id="2.40.128.130">
    <property type="entry name" value="Autotransporter beta-domain"/>
    <property type="match status" value="1"/>
</dbReference>
<feature type="domain" description="Autotransporter" evidence="2">
    <location>
        <begin position="360"/>
        <end position="637"/>
    </location>
</feature>
<protein>
    <recommendedName>
        <fullName evidence="2">Autotransporter domain-containing protein</fullName>
    </recommendedName>
</protein>
<sequence length="637" mass="64456">MAMGFWGLRRGLGLATFGVALLSGTAIQAADFTISSGVTDTTAKSLTAGQTGLIEAGGVLNVAAGTSISVAGDGVTVTNNGTISSTNPAINGGATSTNARFTNNGSISTTAAFGSGMVAQGTGSTVINNGSITTTGANAFGLRATSGTNITLTNTGTISSSGIGMSLDISNGTGINSGSITSTGGSGIALSGSNNKITVTDTGIVNVSAASARGIISTGANTTVTVSGTIMATGSATEAIRFTSTGGIININAGATIVGTIDPGGATSVINIDASGGGRSSTLTFTNAGTINPSSGGDGLAVQSGSTVAIVDPTGLAANRAALGSTTVGIHQAVSQQLARSNKPDLIVVAADELEPGMLFVEEMPFAWGQVFGSYLQRGDDGAALAYSSRVGGVIAGYEKPIDDHSIGLFGGASVAGMKTDEASVESDSNGVFIGGYGEYVFGKWALDGAVVVGYQHHQDERLVVDNLKGEETAQSDYNSVYISPSLALIRSIDLAGGIELRPSAEVNYTYGYYGEYSETGTTSSNLTVKGHGVDVINGRLQLAARQDIADGLGEIELRGGMKYSYFGRDSVDVGLRNGPMTRYQGTGDTSSRGGYVGGNMRYDIDRRMTFVADMEMGAATNEERSISGYLGLEYRF</sequence>
<dbReference type="PROSITE" id="PS51208">
    <property type="entry name" value="AUTOTRANSPORTER"/>
    <property type="match status" value="1"/>
</dbReference>
<accession>A0A367WTD6</accession>
<feature type="signal peptide" evidence="1">
    <location>
        <begin position="1"/>
        <end position="29"/>
    </location>
</feature>
<dbReference type="InterPro" id="IPR036709">
    <property type="entry name" value="Autotransporte_beta_dom_sf"/>
</dbReference>
<proteinExistence type="predicted"/>
<feature type="chain" id="PRO_5017008839" description="Autotransporter domain-containing protein" evidence="1">
    <location>
        <begin position="30"/>
        <end position="637"/>
    </location>
</feature>
<evidence type="ECO:0000313" key="4">
    <source>
        <dbReference type="Proteomes" id="UP000252255"/>
    </source>
</evidence>
<dbReference type="SMART" id="SM00869">
    <property type="entry name" value="Autotransporter"/>
    <property type="match status" value="1"/>
</dbReference>
<organism evidence="3 4">
    <name type="scientific">Thalassospira profundimaris</name>
    <dbReference type="NCBI Taxonomy" id="502049"/>
    <lineage>
        <taxon>Bacteria</taxon>
        <taxon>Pseudomonadati</taxon>
        <taxon>Pseudomonadota</taxon>
        <taxon>Alphaproteobacteria</taxon>
        <taxon>Rhodospirillales</taxon>
        <taxon>Thalassospiraceae</taxon>
        <taxon>Thalassospira</taxon>
    </lineage>
</organism>
<evidence type="ECO:0000313" key="3">
    <source>
        <dbReference type="EMBL" id="RCK44658.1"/>
    </source>
</evidence>
<gene>
    <name evidence="3" type="ORF">TH30_14930</name>
</gene>
<keyword evidence="1" id="KW-0732">Signal</keyword>
<comment type="caution">
    <text evidence="3">The sequence shown here is derived from an EMBL/GenBank/DDBJ whole genome shotgun (WGS) entry which is preliminary data.</text>
</comment>
<dbReference type="AlphaFoldDB" id="A0A367WTD6"/>